<name>A0ACC0KBT6_CHOFU</name>
<gene>
    <name evidence="1" type="ORF">MSG28_015765</name>
</gene>
<protein>
    <submittedName>
        <fullName evidence="1">Uncharacterized protein</fullName>
    </submittedName>
</protein>
<comment type="caution">
    <text evidence="1">The sequence shown here is derived from an EMBL/GenBank/DDBJ whole genome shotgun (WGS) entry which is preliminary data.</text>
</comment>
<dbReference type="EMBL" id="CM046129">
    <property type="protein sequence ID" value="KAI8433795.1"/>
    <property type="molecule type" value="Genomic_DNA"/>
</dbReference>
<evidence type="ECO:0000313" key="2">
    <source>
        <dbReference type="Proteomes" id="UP001064048"/>
    </source>
</evidence>
<evidence type="ECO:0000313" key="1">
    <source>
        <dbReference type="EMBL" id="KAI8433795.1"/>
    </source>
</evidence>
<accession>A0ACC0KBT6</accession>
<keyword evidence="2" id="KW-1185">Reference proteome</keyword>
<dbReference type="Proteomes" id="UP001064048">
    <property type="component" value="Chromosome 29"/>
</dbReference>
<sequence>MEIKTVLYVITIIVIKTVSAKISIDVKTDSNVKNVSITYTGADVDVINAQEVMRFRLNSHIFKEAIKTHFGRKPSNFYLKSPTPWGDLYKKYNWEQVTRVLTVKSARVHDIVSKPVVVLAHDFENPSNITVKVSTGISQTVENTVTTSWTRNQEVSISQEIEYDLNILVAKLSGTTGLTYTSSYGKSEEKAESITIGTTSGVETELKPGQSVTAVLSANRGYFEIEVVYAAKLRGNVAVNFKHSHNGHHFWGPSIENILTGGGLQNEITEVQHIKVGFYAEASLKVYDKATGLPL</sequence>
<reference evidence="1 2" key="1">
    <citation type="journal article" date="2022" name="Genome Biol. Evol.">
        <title>The Spruce Budworm Genome: Reconstructing the Evolutionary History of Antifreeze Proteins.</title>
        <authorList>
            <person name="Beliveau C."/>
            <person name="Gagne P."/>
            <person name="Picq S."/>
            <person name="Vernygora O."/>
            <person name="Keeling C.I."/>
            <person name="Pinkney K."/>
            <person name="Doucet D."/>
            <person name="Wen F."/>
            <person name="Johnston J.S."/>
            <person name="Maaroufi H."/>
            <person name="Boyle B."/>
            <person name="Laroche J."/>
            <person name="Dewar K."/>
            <person name="Juretic N."/>
            <person name="Blackburn G."/>
            <person name="Nisole A."/>
            <person name="Brunet B."/>
            <person name="Brandao M."/>
            <person name="Lumley L."/>
            <person name="Duan J."/>
            <person name="Quan G."/>
            <person name="Lucarotti C.J."/>
            <person name="Roe A.D."/>
            <person name="Sperling F.A.H."/>
            <person name="Levesque R.C."/>
            <person name="Cusson M."/>
        </authorList>
    </citation>
    <scope>NUCLEOTIDE SEQUENCE [LARGE SCALE GENOMIC DNA]</scope>
    <source>
        <strain evidence="1">Glfc:IPQL:Cfum</strain>
    </source>
</reference>
<proteinExistence type="predicted"/>
<organism evidence="1 2">
    <name type="scientific">Choristoneura fumiferana</name>
    <name type="common">Spruce budworm moth</name>
    <name type="synonym">Archips fumiferana</name>
    <dbReference type="NCBI Taxonomy" id="7141"/>
    <lineage>
        <taxon>Eukaryota</taxon>
        <taxon>Metazoa</taxon>
        <taxon>Ecdysozoa</taxon>
        <taxon>Arthropoda</taxon>
        <taxon>Hexapoda</taxon>
        <taxon>Insecta</taxon>
        <taxon>Pterygota</taxon>
        <taxon>Neoptera</taxon>
        <taxon>Endopterygota</taxon>
        <taxon>Lepidoptera</taxon>
        <taxon>Glossata</taxon>
        <taxon>Ditrysia</taxon>
        <taxon>Tortricoidea</taxon>
        <taxon>Tortricidae</taxon>
        <taxon>Tortricinae</taxon>
        <taxon>Choristoneura</taxon>
    </lineage>
</organism>